<protein>
    <recommendedName>
        <fullName evidence="1">HD domain-containing protein</fullName>
    </recommendedName>
</protein>
<feature type="domain" description="HD" evidence="1">
    <location>
        <begin position="282"/>
        <end position="451"/>
    </location>
</feature>
<evidence type="ECO:0000259" key="1">
    <source>
        <dbReference type="Pfam" id="PF13023"/>
    </source>
</evidence>
<dbReference type="AlphaFoldDB" id="S3KDZ5"/>
<dbReference type="Proteomes" id="UP000014541">
    <property type="component" value="Unassembled WGS sequence"/>
</dbReference>
<sequence length="478" mass="55780">MRRLQTVNPTNKVQVNPKASMITKELILKLFEGFSIERWTDLVRPFDLIEMDKSAEKMVLAYIIGKFEERKGHRIDWEWMIYASLFELLRKIALCDIKSPLQRRIRTEYPDEYRRLNEWVVCQYKDIIRDEDLYERFCAYMTNCSAGNFKHDGLTERVFNAAHKFSALREFEMIALVNERSRLKNIEKDLNADIQPFLDLEGLQLLIAKQRPYEFLIVLEQLRFQIRWNQTPRVPKTTVLGHSFFVAIVTLLLARSYEYSRRKDARSEEVRVQKTPSEKPFSLCEKRIFNDFFSALFHDLPEAVTRDIISPVKQATDTLPAVVKRIEAETVENELRPLMEDFYADELMYFTGDEFENRILLPAEHIEKSLAENAAETTAASAAESDRKNGTIKGRMREKIVSFEDLNEKYNADEFSPVDGKLVRVADHIAAFVEADSSIRYGITSPQLQNGRANLFKLYPEEKIINGFKPASFFALFE</sequence>
<organism evidence="2 3">
    <name type="scientific">Treponema maltophilum ATCC 51939</name>
    <dbReference type="NCBI Taxonomy" id="1125699"/>
    <lineage>
        <taxon>Bacteria</taxon>
        <taxon>Pseudomonadati</taxon>
        <taxon>Spirochaetota</taxon>
        <taxon>Spirochaetia</taxon>
        <taxon>Spirochaetales</taxon>
        <taxon>Treponemataceae</taxon>
        <taxon>Treponema</taxon>
    </lineage>
</organism>
<dbReference type="STRING" id="1125699.HMPREF9194_00754"/>
<accession>S3KDZ5</accession>
<feature type="domain" description="HD" evidence="1">
    <location>
        <begin position="219"/>
        <end position="258"/>
    </location>
</feature>
<reference evidence="2 3" key="1">
    <citation type="submission" date="2013-04" db="EMBL/GenBank/DDBJ databases">
        <title>The Genome Sequence of Treponema maltophilum ATCC 51939.</title>
        <authorList>
            <consortium name="The Broad Institute Genomics Platform"/>
            <person name="Earl A."/>
            <person name="Ward D."/>
            <person name="Feldgarden M."/>
            <person name="Gevers D."/>
            <person name="Leonetti C."/>
            <person name="Blanton J.M."/>
            <person name="Dewhirst F.E."/>
            <person name="Izard J."/>
            <person name="Walker B."/>
            <person name="Young S."/>
            <person name="Zeng Q."/>
            <person name="Gargeya S."/>
            <person name="Fitzgerald M."/>
            <person name="Haas B."/>
            <person name="Abouelleil A."/>
            <person name="Allen A.W."/>
            <person name="Alvarado L."/>
            <person name="Arachchi H.M."/>
            <person name="Berlin A.M."/>
            <person name="Chapman S.B."/>
            <person name="Gainer-Dewar J."/>
            <person name="Goldberg J."/>
            <person name="Griggs A."/>
            <person name="Gujja S."/>
            <person name="Hansen M."/>
            <person name="Howarth C."/>
            <person name="Imamovic A."/>
            <person name="Ireland A."/>
            <person name="Larimer J."/>
            <person name="McCowan C."/>
            <person name="Murphy C."/>
            <person name="Pearson M."/>
            <person name="Poon T.W."/>
            <person name="Priest M."/>
            <person name="Roberts A."/>
            <person name="Saif S."/>
            <person name="Shea T."/>
            <person name="Sisk P."/>
            <person name="Sykes S."/>
            <person name="Wortman J."/>
            <person name="Nusbaum C."/>
            <person name="Birren B."/>
        </authorList>
    </citation>
    <scope>NUCLEOTIDE SEQUENCE [LARGE SCALE GENOMIC DNA]</scope>
    <source>
        <strain evidence="2 3">ATCC 51939</strain>
    </source>
</reference>
<name>S3KDZ5_TREMA</name>
<dbReference type="Gene3D" id="1.10.3210.10">
    <property type="entry name" value="Hypothetical protein af1432"/>
    <property type="match status" value="2"/>
</dbReference>
<gene>
    <name evidence="2" type="ORF">HMPREF9194_00754</name>
</gene>
<dbReference type="PATRIC" id="fig|1125699.3.peg.766"/>
<comment type="caution">
    <text evidence="2">The sequence shown here is derived from an EMBL/GenBank/DDBJ whole genome shotgun (WGS) entry which is preliminary data.</text>
</comment>
<evidence type="ECO:0000313" key="2">
    <source>
        <dbReference type="EMBL" id="EPF30437.1"/>
    </source>
</evidence>
<dbReference type="Pfam" id="PF13023">
    <property type="entry name" value="HD_3"/>
    <property type="match status" value="2"/>
</dbReference>
<keyword evidence="3" id="KW-1185">Reference proteome</keyword>
<dbReference type="HOGENOM" id="CLU_672030_0_0_12"/>
<dbReference type="SUPFAM" id="SSF109604">
    <property type="entry name" value="HD-domain/PDEase-like"/>
    <property type="match status" value="1"/>
</dbReference>
<proteinExistence type="predicted"/>
<dbReference type="RefSeq" id="WP_016525048.1">
    <property type="nucleotide sequence ID" value="NZ_KE332518.1"/>
</dbReference>
<evidence type="ECO:0000313" key="3">
    <source>
        <dbReference type="Proteomes" id="UP000014541"/>
    </source>
</evidence>
<dbReference type="EMBL" id="ATFF01000006">
    <property type="protein sequence ID" value="EPF30437.1"/>
    <property type="molecule type" value="Genomic_DNA"/>
</dbReference>
<dbReference type="eggNOG" id="COG1896">
    <property type="taxonomic scope" value="Bacteria"/>
</dbReference>
<dbReference type="InterPro" id="IPR006674">
    <property type="entry name" value="HD_domain"/>
</dbReference>